<dbReference type="Gene3D" id="3.40.640.10">
    <property type="entry name" value="Type I PLP-dependent aspartate aminotransferase-like (Major domain)"/>
    <property type="match status" value="1"/>
</dbReference>
<keyword evidence="6 11" id="KW-0028">Amino-acid biosynthesis</keyword>
<comment type="similarity">
    <text evidence="3 11">Belongs to the class-II pyridoxal-phosphate-dependent aminotransferase family. Histidinol-phosphate aminotransferase subfamily.</text>
</comment>
<dbReference type="KEGG" id="nei:BG910_08490"/>
<dbReference type="CDD" id="cd00609">
    <property type="entry name" value="AAT_like"/>
    <property type="match status" value="1"/>
</dbReference>
<protein>
    <recommendedName>
        <fullName evidence="11">Histidinol-phosphate aminotransferase</fullName>
        <ecNumber evidence="11">2.6.1.9</ecNumber>
    </recommendedName>
    <alternativeName>
        <fullName evidence="11">Imidazole acetol-phosphate transaminase</fullName>
    </alternativeName>
</protein>
<dbReference type="InterPro" id="IPR015421">
    <property type="entry name" value="PyrdxlP-dep_Trfase_major"/>
</dbReference>
<dbReference type="RefSeq" id="WP_089036464.1">
    <property type="nucleotide sequence ID" value="NZ_CP022278.1"/>
</dbReference>
<evidence type="ECO:0000256" key="5">
    <source>
        <dbReference type="ARBA" id="ARBA00022576"/>
    </source>
</evidence>
<evidence type="ECO:0000256" key="9">
    <source>
        <dbReference type="ARBA" id="ARBA00023102"/>
    </source>
</evidence>
<dbReference type="EC" id="2.6.1.9" evidence="11"/>
<evidence type="ECO:0000256" key="6">
    <source>
        <dbReference type="ARBA" id="ARBA00022605"/>
    </source>
</evidence>
<dbReference type="UniPathway" id="UPA00031">
    <property type="reaction ID" value="UER00012"/>
</dbReference>
<dbReference type="Pfam" id="PF00155">
    <property type="entry name" value="Aminotran_1_2"/>
    <property type="match status" value="1"/>
</dbReference>
<dbReference type="Gene3D" id="3.90.1150.10">
    <property type="entry name" value="Aspartate Aminotransferase, domain 1"/>
    <property type="match status" value="1"/>
</dbReference>
<gene>
    <name evidence="11" type="primary">hisC</name>
    <name evidence="13" type="ORF">BG910_08490</name>
</gene>
<evidence type="ECO:0000256" key="7">
    <source>
        <dbReference type="ARBA" id="ARBA00022679"/>
    </source>
</evidence>
<sequence length="360" mass="39255">MTAPVSFVRDDIRAMTAYHVADVPEGFIKLDAMESPCHPFAGDASLMAQWQETLAQAALNLYPNPAASGLQQALRDAFQIPDAAQIALGNGSDELIQFITLLTAKAGATMLAVEPSFVMYKHNAALFGMNYVGVPLNEDFTLNLPAVLTAIETHNPALVFIAYPNNPTGVCFKREEVEAVIRTAKGIVVVDEAYGAFSHDSFLPQAGSIANLVVMRTVSKIGFAGIRIGYAAGCAKIMNELAKILPPYNMNQLSLATAKFAMRHFDRINANILILKQEREQMLKELSAIGRLKAYPSEANFITLHVPDAQILFETMKQAKILIKKLHGAHPLLEQCVRITVGSPEQNDAVLAVLRRTYSS</sequence>
<comment type="cofactor">
    <cofactor evidence="1 11">
        <name>pyridoxal 5'-phosphate</name>
        <dbReference type="ChEBI" id="CHEBI:597326"/>
    </cofactor>
</comment>
<keyword evidence="7 11" id="KW-0808">Transferase</keyword>
<dbReference type="GO" id="GO:0000105">
    <property type="term" value="P:L-histidine biosynthetic process"/>
    <property type="evidence" value="ECO:0007669"/>
    <property type="project" value="UniProtKB-UniRule"/>
</dbReference>
<evidence type="ECO:0000259" key="12">
    <source>
        <dbReference type="Pfam" id="PF00155"/>
    </source>
</evidence>
<evidence type="ECO:0000313" key="13">
    <source>
        <dbReference type="EMBL" id="ASK27769.1"/>
    </source>
</evidence>
<dbReference type="SUPFAM" id="SSF53383">
    <property type="entry name" value="PLP-dependent transferases"/>
    <property type="match status" value="1"/>
</dbReference>
<reference evidence="13 14" key="1">
    <citation type="submission" date="2017-06" db="EMBL/GenBank/DDBJ databases">
        <title>Neisseria chenwenguii sp. nov., isolated from the intestinal contents of Tibetan Plateau Pika in Yushu, Qinghai Province, China.</title>
        <authorList>
            <person name="Zhang G."/>
        </authorList>
    </citation>
    <scope>NUCLEOTIDE SEQUENCE [LARGE SCALE GENOMIC DNA]</scope>
    <source>
        <strain evidence="13 14">10023</strain>
    </source>
</reference>
<dbReference type="GO" id="GO:0030170">
    <property type="term" value="F:pyridoxal phosphate binding"/>
    <property type="evidence" value="ECO:0007669"/>
    <property type="project" value="InterPro"/>
</dbReference>
<comment type="catalytic activity">
    <reaction evidence="10 11">
        <text>L-histidinol phosphate + 2-oxoglutarate = 3-(imidazol-4-yl)-2-oxopropyl phosphate + L-glutamate</text>
        <dbReference type="Rhea" id="RHEA:23744"/>
        <dbReference type="ChEBI" id="CHEBI:16810"/>
        <dbReference type="ChEBI" id="CHEBI:29985"/>
        <dbReference type="ChEBI" id="CHEBI:57766"/>
        <dbReference type="ChEBI" id="CHEBI:57980"/>
        <dbReference type="EC" id="2.6.1.9"/>
    </reaction>
</comment>
<evidence type="ECO:0000256" key="2">
    <source>
        <dbReference type="ARBA" id="ARBA00005011"/>
    </source>
</evidence>
<dbReference type="InterPro" id="IPR015424">
    <property type="entry name" value="PyrdxlP-dep_Trfase"/>
</dbReference>
<feature type="domain" description="Aminotransferase class I/classII large" evidence="12">
    <location>
        <begin position="49"/>
        <end position="353"/>
    </location>
</feature>
<feature type="modified residue" description="N6-(pyridoxal phosphate)lysine" evidence="11">
    <location>
        <position position="220"/>
    </location>
</feature>
<dbReference type="InterPro" id="IPR015422">
    <property type="entry name" value="PyrdxlP-dep_Trfase_small"/>
</dbReference>
<proteinExistence type="inferred from homology"/>
<dbReference type="InterPro" id="IPR005861">
    <property type="entry name" value="HisP_aminotrans"/>
</dbReference>
<dbReference type="HAMAP" id="MF_01023">
    <property type="entry name" value="HisC_aminotrans_2"/>
    <property type="match status" value="1"/>
</dbReference>
<keyword evidence="5 11" id="KW-0032">Aminotransferase</keyword>
<evidence type="ECO:0000256" key="4">
    <source>
        <dbReference type="ARBA" id="ARBA00011738"/>
    </source>
</evidence>
<dbReference type="PANTHER" id="PTHR42885">
    <property type="entry name" value="HISTIDINOL-PHOSPHATE AMINOTRANSFERASE-RELATED"/>
    <property type="match status" value="1"/>
</dbReference>
<dbReference type="Proteomes" id="UP000198238">
    <property type="component" value="Chromosome"/>
</dbReference>
<comment type="pathway">
    <text evidence="2 11">Amino-acid biosynthesis; L-histidine biosynthesis; L-histidine from 5-phospho-alpha-D-ribose 1-diphosphate: step 7/9.</text>
</comment>
<comment type="subunit">
    <text evidence="4 11">Homodimer.</text>
</comment>
<evidence type="ECO:0000313" key="14">
    <source>
        <dbReference type="Proteomes" id="UP000198238"/>
    </source>
</evidence>
<dbReference type="EMBL" id="CP022278">
    <property type="protein sequence ID" value="ASK27769.1"/>
    <property type="molecule type" value="Genomic_DNA"/>
</dbReference>
<dbReference type="NCBIfam" id="TIGR01141">
    <property type="entry name" value="hisC"/>
    <property type="match status" value="1"/>
</dbReference>
<name>A0A220S2Q3_9NEIS</name>
<dbReference type="AlphaFoldDB" id="A0A220S2Q3"/>
<keyword evidence="14" id="KW-1185">Reference proteome</keyword>
<evidence type="ECO:0000256" key="1">
    <source>
        <dbReference type="ARBA" id="ARBA00001933"/>
    </source>
</evidence>
<evidence type="ECO:0000256" key="8">
    <source>
        <dbReference type="ARBA" id="ARBA00022898"/>
    </source>
</evidence>
<dbReference type="GO" id="GO:0004400">
    <property type="term" value="F:histidinol-phosphate transaminase activity"/>
    <property type="evidence" value="ECO:0007669"/>
    <property type="project" value="UniProtKB-UniRule"/>
</dbReference>
<keyword evidence="9 11" id="KW-0368">Histidine biosynthesis</keyword>
<evidence type="ECO:0000256" key="3">
    <source>
        <dbReference type="ARBA" id="ARBA00007970"/>
    </source>
</evidence>
<evidence type="ECO:0000256" key="11">
    <source>
        <dbReference type="HAMAP-Rule" id="MF_01023"/>
    </source>
</evidence>
<dbReference type="PANTHER" id="PTHR42885:SF2">
    <property type="entry name" value="HISTIDINOL-PHOSPHATE AMINOTRANSFERASE"/>
    <property type="match status" value="1"/>
</dbReference>
<organism evidence="13 14">
    <name type="scientific">Neisseria chenwenguii</name>
    <dbReference type="NCBI Taxonomy" id="1853278"/>
    <lineage>
        <taxon>Bacteria</taxon>
        <taxon>Pseudomonadati</taxon>
        <taxon>Pseudomonadota</taxon>
        <taxon>Betaproteobacteria</taxon>
        <taxon>Neisseriales</taxon>
        <taxon>Neisseriaceae</taxon>
        <taxon>Neisseria</taxon>
    </lineage>
</organism>
<accession>A0A220S2Q3</accession>
<keyword evidence="8 11" id="KW-0663">Pyridoxal phosphate</keyword>
<dbReference type="InterPro" id="IPR004839">
    <property type="entry name" value="Aminotransferase_I/II_large"/>
</dbReference>
<evidence type="ECO:0000256" key="10">
    <source>
        <dbReference type="ARBA" id="ARBA00047481"/>
    </source>
</evidence>